<feature type="transmembrane region" description="Helical" evidence="1">
    <location>
        <begin position="7"/>
        <end position="25"/>
    </location>
</feature>
<name>A0A1B9QAD9_9VIBR</name>
<keyword evidence="1" id="KW-1133">Transmembrane helix</keyword>
<sequence>MKIVHLISLCVFFGSIVTYVFLGLITPETDMHALALNREWVLKSTTYLTVVAMCTTGFTGLVLSGKPKSFWVWAKLFSFMLICLNTYFFVYPAIVTSTLALGTDELKFLEALEYEAVFGAFNIVLILMSIVFAVSKPKLSVAGIKRAMRAN</sequence>
<keyword evidence="1" id="KW-0472">Membrane</keyword>
<feature type="transmembrane region" description="Helical" evidence="1">
    <location>
        <begin position="70"/>
        <end position="94"/>
    </location>
</feature>
<keyword evidence="1" id="KW-0812">Transmembrane</keyword>
<evidence type="ECO:0000313" key="3">
    <source>
        <dbReference type="Proteomes" id="UP000235778"/>
    </source>
</evidence>
<comment type="caution">
    <text evidence="2">The sequence shown here is derived from an EMBL/GenBank/DDBJ whole genome shotgun (WGS) entry which is preliminary data.</text>
</comment>
<dbReference type="AlphaFoldDB" id="A0A1B9QAD9"/>
<accession>A0A1B9QAD9</accession>
<protein>
    <recommendedName>
        <fullName evidence="4">DUF2269 family protein</fullName>
    </recommendedName>
</protein>
<feature type="transmembrane region" description="Helical" evidence="1">
    <location>
        <begin position="114"/>
        <end position="135"/>
    </location>
</feature>
<feature type="transmembrane region" description="Helical" evidence="1">
    <location>
        <begin position="45"/>
        <end position="63"/>
    </location>
</feature>
<evidence type="ECO:0000313" key="2">
    <source>
        <dbReference type="EMBL" id="PME56958.1"/>
    </source>
</evidence>
<gene>
    <name evidence="2" type="ORF">BCV30_17460</name>
</gene>
<organism evidence="2 3">
    <name type="scientific">Vibrio lentus</name>
    <dbReference type="NCBI Taxonomy" id="136468"/>
    <lineage>
        <taxon>Bacteria</taxon>
        <taxon>Pseudomonadati</taxon>
        <taxon>Pseudomonadota</taxon>
        <taxon>Gammaproteobacteria</taxon>
        <taxon>Vibrionales</taxon>
        <taxon>Vibrionaceae</taxon>
        <taxon>Vibrio</taxon>
    </lineage>
</organism>
<reference evidence="3" key="1">
    <citation type="submission" date="2016-07" db="EMBL/GenBank/DDBJ databases">
        <title>Nontailed viruses are major unrecognized killers of bacteria in the ocean.</title>
        <authorList>
            <person name="Kauffman K."/>
            <person name="Hussain F."/>
            <person name="Yang J."/>
            <person name="Arevalo P."/>
            <person name="Brown J."/>
            <person name="Cutler M."/>
            <person name="Kelly L."/>
            <person name="Polz M.F."/>
        </authorList>
    </citation>
    <scope>NUCLEOTIDE SEQUENCE [LARGE SCALE GENOMIC DNA]</scope>
    <source>
        <strain evidence="3">10N.286.55.C1</strain>
    </source>
</reference>
<evidence type="ECO:0008006" key="4">
    <source>
        <dbReference type="Google" id="ProtNLM"/>
    </source>
</evidence>
<evidence type="ECO:0000256" key="1">
    <source>
        <dbReference type="SAM" id="Phobius"/>
    </source>
</evidence>
<dbReference type="EMBL" id="MCSI01000163">
    <property type="protein sequence ID" value="PME56958.1"/>
    <property type="molecule type" value="Genomic_DNA"/>
</dbReference>
<proteinExistence type="predicted"/>
<dbReference type="Proteomes" id="UP000235778">
    <property type="component" value="Unassembled WGS sequence"/>
</dbReference>